<feature type="compositionally biased region" description="Basic and acidic residues" evidence="1">
    <location>
        <begin position="479"/>
        <end position="491"/>
    </location>
</feature>
<feature type="compositionally biased region" description="Polar residues" evidence="1">
    <location>
        <begin position="400"/>
        <end position="410"/>
    </location>
</feature>
<protein>
    <submittedName>
        <fullName evidence="2">Uncharacterized protein</fullName>
    </submittedName>
</protein>
<dbReference type="Proteomes" id="UP000655588">
    <property type="component" value="Unassembled WGS sequence"/>
</dbReference>
<accession>A0A833VVL5</accession>
<feature type="compositionally biased region" description="Polar residues" evidence="1">
    <location>
        <begin position="250"/>
        <end position="260"/>
    </location>
</feature>
<dbReference type="EMBL" id="WNWW01000792">
    <property type="protein sequence ID" value="KAF3421949.1"/>
    <property type="molecule type" value="Genomic_DNA"/>
</dbReference>
<comment type="caution">
    <text evidence="2">The sequence shown here is derived from an EMBL/GenBank/DDBJ whole genome shotgun (WGS) entry which is preliminary data.</text>
</comment>
<feature type="region of interest" description="Disordered" evidence="1">
    <location>
        <begin position="238"/>
        <end position="260"/>
    </location>
</feature>
<sequence length="626" mass="67387">MIIVKHSAALGQLYRRFDFQRAVPQCELSTLILTEYRQSIQALSTVTDGPYRERSAVVDRCRRVRRAEHSRVLPCVTPDKLTVLSNVYMDEVATMTVPPTLPAKTQPRDASQVARQTVSIRAVSSPPTAPLSTGAGATVFVGLAAPGVDSAATCRRRIPENVGHEAKQENGIACERSSKRDVGVVVSATNLVNEQRCGSAGAGDGCVRISVGSNTFARTSNESNDDSKASRNTVDDLTSAADMVHRDTSEPLNTSTSNSRSSACFYYNTGYPGQLNGMVMSSGQCSPSDTLDSGTCSDLDGTPPPLPKKKNNASTVILASDQHNRTGSLTSSGAEVDSDDNESNISCDSLNGGELLNDVNGNGVEADRTSSSLEYRHEQRTPENHRPKNGISDRPRSSDTETVVTLNRLDSSNEEQTEVESNTSLSVSPSPSGASSLSKASSTPRIRSPDPNIEQNGRLSLSSSSSSSSSSPVVNECTYEERKQKQERLEQESVAGDVDTSVNPVTGKKYVYEYDRFYKFHVNELKGNNKDGSRGGGVVSGDNDTDECFAGYKILEKEAIRSAKGTVRGVKNRVRAGIATFLQKPSSQVRIAKLSGHTASCRIVSRCVEQSGSRFFSFSMQQGREK</sequence>
<proteinExistence type="predicted"/>
<name>A0A833VVL5_9HYME</name>
<gene>
    <name evidence="2" type="ORF">E2986_12485</name>
</gene>
<feature type="region of interest" description="Disordered" evidence="1">
    <location>
        <begin position="282"/>
        <end position="502"/>
    </location>
</feature>
<feature type="compositionally biased region" description="Polar residues" evidence="1">
    <location>
        <begin position="282"/>
        <end position="296"/>
    </location>
</feature>
<organism evidence="2 3">
    <name type="scientific">Frieseomelitta varia</name>
    <dbReference type="NCBI Taxonomy" id="561572"/>
    <lineage>
        <taxon>Eukaryota</taxon>
        <taxon>Metazoa</taxon>
        <taxon>Ecdysozoa</taxon>
        <taxon>Arthropoda</taxon>
        <taxon>Hexapoda</taxon>
        <taxon>Insecta</taxon>
        <taxon>Pterygota</taxon>
        <taxon>Neoptera</taxon>
        <taxon>Endopterygota</taxon>
        <taxon>Hymenoptera</taxon>
        <taxon>Apocrita</taxon>
        <taxon>Aculeata</taxon>
        <taxon>Apoidea</taxon>
        <taxon>Anthophila</taxon>
        <taxon>Apidae</taxon>
        <taxon>Frieseomelitta</taxon>
    </lineage>
</organism>
<keyword evidence="3" id="KW-1185">Reference proteome</keyword>
<feature type="compositionally biased region" description="Low complexity" evidence="1">
    <location>
        <begin position="421"/>
        <end position="443"/>
    </location>
</feature>
<reference evidence="2" key="1">
    <citation type="submission" date="2019-11" db="EMBL/GenBank/DDBJ databases">
        <title>The nuclear and mitochondrial genomes of Frieseomelitta varia - a highly eusocial stingless bee (Meliponini) with a permanently sterile worker caste.</title>
        <authorList>
            <person name="Freitas F.C.P."/>
            <person name="Lourenco A.P."/>
            <person name="Nunes F.M.F."/>
            <person name="Paschoal A.R."/>
            <person name="Abreu F.C.P."/>
            <person name="Barbin F.O."/>
            <person name="Bataglia L."/>
            <person name="Cardoso-Junior C.A.M."/>
            <person name="Cervoni M.S."/>
            <person name="Silva S.R."/>
            <person name="Dalarmi F."/>
            <person name="Del Lama M.A."/>
            <person name="Depintor T.S."/>
            <person name="Ferreira K.M."/>
            <person name="Goria P.S."/>
            <person name="Jaskot M.C."/>
            <person name="Lago D.C."/>
            <person name="Luna-Lucena D."/>
            <person name="Moda L.M."/>
            <person name="Nascimento L."/>
            <person name="Pedrino M."/>
            <person name="Rabico F.O."/>
            <person name="Sanches F.C."/>
            <person name="Santos D.E."/>
            <person name="Santos C.G."/>
            <person name="Vieira J."/>
            <person name="Lopes T.F."/>
            <person name="Barchuk A.R."/>
            <person name="Hartfelder K."/>
            <person name="Simoes Z.L.P."/>
            <person name="Bitondi M.M.G."/>
            <person name="Pinheiro D.G."/>
        </authorList>
    </citation>
    <scope>NUCLEOTIDE SEQUENCE</scope>
    <source>
        <strain evidence="2">USP_RPSP 00005682</strain>
        <tissue evidence="2">Whole individual</tissue>
    </source>
</reference>
<evidence type="ECO:0000256" key="1">
    <source>
        <dbReference type="SAM" id="MobiDB-lite"/>
    </source>
</evidence>
<evidence type="ECO:0000313" key="3">
    <source>
        <dbReference type="Proteomes" id="UP000655588"/>
    </source>
</evidence>
<dbReference type="AlphaFoldDB" id="A0A833VVL5"/>
<evidence type="ECO:0000313" key="2">
    <source>
        <dbReference type="EMBL" id="KAF3421949.1"/>
    </source>
</evidence>
<feature type="compositionally biased region" description="Basic and acidic residues" evidence="1">
    <location>
        <begin position="374"/>
        <end position="399"/>
    </location>
</feature>
<feature type="compositionally biased region" description="Low complexity" evidence="1">
    <location>
        <begin position="459"/>
        <end position="471"/>
    </location>
</feature>